<sequence length="1095" mass="123481">MFYIFQLLCLLSFFLGDIKANGKLINVADKLMGSKCFVNSVKPALKGLDFECDNVLSPNWINTNSWITNCNPSCLSEELTITFKTAYDVMEICISQPFISLANKVPDVEITWNDQQSYEIKLDPTALIQCFLPKLNYGKQIQNMTFITVHTDKLENAKSAEFLTDISSIENGATCRAKTEYSNLWACHLALDFISSLLVAHQEWSSRCNNGDCIGQFIDVTFKIYDTPVIFCLTNRQSYTQFITKASAKWSSGLIRTHDLGKVYTRFCYNYSSGFVETGVRVSVVEKKGTHSLGFGQLQVFVKNSAEKVYALQGTSDFVYNLPSYIHNNFKAFSFSLYGNNKTSGDNCGDIYITFSFNQTSVFKIFISNIVKSHIVIVDPFAKVYDSIIQQYIKCNEWNDFWITTTNEINRISQLVWRNTNSSIDHNLKINDIDGRTIHLHIKENCTKKQHEYLNDKLISTCVALSKLSNVIYTSTLNDGKLINIASKSNGATCTASSVYTTSIDQKCDYALEPFWINHNDWAATCSSNLDCKASWIKIIFKKAYDVIQVCVVQRVVAPANLLRKIEIKIGNNPIKIYNVNLIETCLLLEDGIGSSASEIELEPKEFMSASSINTGFNSISVFAYEEDSSVEKGSDIFVNIADYDLGATSTCSSEQNSLKCPYALSRVFSKSWVATCQIGGASCIGQYIEVTFMHLAQPKMFCLSNRYDHVYKILTAKVEWSSGFNETISLPNDNNRHCFKYSNAPVLESGFKIIAKTSSHPKDIGFQYINVFAKKMDERVFTIQSNTDSIYHIPPHLNRNFRAMRLKFKGEDQGEAYDCSSLIISFKSKLSIQFILKLDEIIGNSKISSIHLTGPAIISKVLTNSEPLISCTKWNELWIELSTTDVKVGLGKTYGSSILAVVESSFCLEITQILFKNGNGYNIKNHIQISDKGIQFFNISHRSTFLLVNITIAEGSTLADNTNDCHINPYYETLDKSILTCVALAKRNNILEYKLTNGNGTITNYTFNEIIFKKTAPLSGNINVYFFFKTNNIETGSRRMCKAKPMLDKSSFLHFEFECHVDENLNLNSLFVSINIDDLTDVKKLFLCEVFIQN</sequence>
<name>A0A7I8WES7_9ANNE</name>
<proteinExistence type="predicted"/>
<feature type="signal peptide" evidence="1">
    <location>
        <begin position="1"/>
        <end position="20"/>
    </location>
</feature>
<keyword evidence="1" id="KW-0732">Signal</keyword>
<evidence type="ECO:0000313" key="3">
    <source>
        <dbReference type="Proteomes" id="UP000549394"/>
    </source>
</evidence>
<organism evidence="2 3">
    <name type="scientific">Dimorphilus gyrociliatus</name>
    <dbReference type="NCBI Taxonomy" id="2664684"/>
    <lineage>
        <taxon>Eukaryota</taxon>
        <taxon>Metazoa</taxon>
        <taxon>Spiralia</taxon>
        <taxon>Lophotrochozoa</taxon>
        <taxon>Annelida</taxon>
        <taxon>Polychaeta</taxon>
        <taxon>Polychaeta incertae sedis</taxon>
        <taxon>Dinophilidae</taxon>
        <taxon>Dimorphilus</taxon>
    </lineage>
</organism>
<dbReference type="EMBL" id="CAJFCJ010000073">
    <property type="protein sequence ID" value="CAD5126686.1"/>
    <property type="molecule type" value="Genomic_DNA"/>
</dbReference>
<comment type="caution">
    <text evidence="2">The sequence shown here is derived from an EMBL/GenBank/DDBJ whole genome shotgun (WGS) entry which is preliminary data.</text>
</comment>
<accession>A0A7I8WES7</accession>
<keyword evidence="3" id="KW-1185">Reference proteome</keyword>
<feature type="chain" id="PRO_5029684477" evidence="1">
    <location>
        <begin position="21"/>
        <end position="1095"/>
    </location>
</feature>
<evidence type="ECO:0000256" key="1">
    <source>
        <dbReference type="SAM" id="SignalP"/>
    </source>
</evidence>
<dbReference type="AlphaFoldDB" id="A0A7I8WES7"/>
<evidence type="ECO:0000313" key="2">
    <source>
        <dbReference type="EMBL" id="CAD5126686.1"/>
    </source>
</evidence>
<gene>
    <name evidence="2" type="ORF">DGYR_LOCUS13920</name>
</gene>
<dbReference type="Proteomes" id="UP000549394">
    <property type="component" value="Unassembled WGS sequence"/>
</dbReference>
<reference evidence="2 3" key="1">
    <citation type="submission" date="2020-08" db="EMBL/GenBank/DDBJ databases">
        <authorList>
            <person name="Hejnol A."/>
        </authorList>
    </citation>
    <scope>NUCLEOTIDE SEQUENCE [LARGE SCALE GENOMIC DNA]</scope>
</reference>
<protein>
    <submittedName>
        <fullName evidence="2">DgyrCDS14755</fullName>
    </submittedName>
</protein>